<dbReference type="FunFam" id="2.30.33.40:FF:000001">
    <property type="entry name" value="10 kDa chaperonin"/>
    <property type="match status" value="1"/>
</dbReference>
<dbReference type="GO" id="GO:0005524">
    <property type="term" value="F:ATP binding"/>
    <property type="evidence" value="ECO:0007669"/>
    <property type="project" value="InterPro"/>
</dbReference>
<keyword evidence="3" id="KW-0963">Cytoplasm</keyword>
<dbReference type="CDD" id="cd00320">
    <property type="entry name" value="cpn10"/>
    <property type="match status" value="1"/>
</dbReference>
<dbReference type="InterPro" id="IPR011032">
    <property type="entry name" value="GroES-like_sf"/>
</dbReference>
<organism evidence="5 6">
    <name type="scientific">Eremococcus coleocola ACS-139-V-Col8</name>
    <dbReference type="NCBI Taxonomy" id="908337"/>
    <lineage>
        <taxon>Bacteria</taxon>
        <taxon>Bacillati</taxon>
        <taxon>Bacillota</taxon>
        <taxon>Bacilli</taxon>
        <taxon>Lactobacillales</taxon>
        <taxon>Aerococcaceae</taxon>
        <taxon>Eremococcus</taxon>
    </lineage>
</organism>
<evidence type="ECO:0000256" key="1">
    <source>
        <dbReference type="ARBA" id="ARBA00006975"/>
    </source>
</evidence>
<dbReference type="InterPro" id="IPR020818">
    <property type="entry name" value="Chaperonin_GroES"/>
</dbReference>
<dbReference type="GO" id="GO:0046872">
    <property type="term" value="F:metal ion binding"/>
    <property type="evidence" value="ECO:0007669"/>
    <property type="project" value="TreeGrafter"/>
</dbReference>
<dbReference type="GO" id="GO:0044183">
    <property type="term" value="F:protein folding chaperone"/>
    <property type="evidence" value="ECO:0007669"/>
    <property type="project" value="InterPro"/>
</dbReference>
<sequence>MIKPLGKRVVIKVAETEQTTKSGFVLPSSAKEKEQFGEIIEVGPEIVAEDNVAVGDQVFFKNYSGTEVEFDGVEYLIIEHKDLLAKIEK</sequence>
<dbReference type="HAMAP" id="MF_00580">
    <property type="entry name" value="CH10"/>
    <property type="match status" value="1"/>
</dbReference>
<reference evidence="5 6" key="1">
    <citation type="submission" date="2010-10" db="EMBL/GenBank/DDBJ databases">
        <authorList>
            <person name="Durkin A.S."/>
            <person name="Madupu R."/>
            <person name="Torralba M."/>
            <person name="Gillis M."/>
            <person name="Methe B."/>
            <person name="Sutton G."/>
            <person name="Nelson K.E."/>
        </authorList>
    </citation>
    <scope>NUCLEOTIDE SEQUENCE [LARGE SCALE GENOMIC DNA]</scope>
    <source>
        <strain evidence="5 6">ACS-139-V-Col8</strain>
    </source>
</reference>
<dbReference type="PANTHER" id="PTHR10772">
    <property type="entry name" value="10 KDA HEAT SHOCK PROTEIN"/>
    <property type="match status" value="1"/>
</dbReference>
<dbReference type="InterPro" id="IPR037124">
    <property type="entry name" value="Chaperonin_GroES_sf"/>
</dbReference>
<gene>
    <name evidence="3 5" type="primary">groS</name>
    <name evidence="3" type="synonym">groES</name>
    <name evidence="5" type="ORF">HMPREF9257_0584</name>
</gene>
<name>E4KQM5_9LACT</name>
<dbReference type="PRINTS" id="PR00297">
    <property type="entry name" value="CHAPERONIN10"/>
</dbReference>
<dbReference type="RefSeq" id="WP_006418780.1">
    <property type="nucleotide sequence ID" value="NZ_AENN01000017.1"/>
</dbReference>
<comment type="caution">
    <text evidence="5">The sequence shown here is derived from an EMBL/GenBank/DDBJ whole genome shotgun (WGS) entry which is preliminary data.</text>
</comment>
<dbReference type="EMBL" id="AENN01000017">
    <property type="protein sequence ID" value="EFR30620.1"/>
    <property type="molecule type" value="Genomic_DNA"/>
</dbReference>
<comment type="similarity">
    <text evidence="1 3 4">Belongs to the GroES chaperonin family.</text>
</comment>
<dbReference type="Gene3D" id="2.30.33.40">
    <property type="entry name" value="GroES chaperonin"/>
    <property type="match status" value="1"/>
</dbReference>
<evidence type="ECO:0000256" key="4">
    <source>
        <dbReference type="RuleBase" id="RU000535"/>
    </source>
</evidence>
<dbReference type="GO" id="GO:0005737">
    <property type="term" value="C:cytoplasm"/>
    <property type="evidence" value="ECO:0007669"/>
    <property type="project" value="UniProtKB-SubCell"/>
</dbReference>
<dbReference type="STRING" id="908337.HMPREF9257_0584"/>
<dbReference type="Pfam" id="PF00166">
    <property type="entry name" value="Cpn10"/>
    <property type="match status" value="1"/>
</dbReference>
<evidence type="ECO:0000256" key="3">
    <source>
        <dbReference type="HAMAP-Rule" id="MF_00580"/>
    </source>
</evidence>
<accession>E4KQM5</accession>
<dbReference type="SUPFAM" id="SSF50129">
    <property type="entry name" value="GroES-like"/>
    <property type="match status" value="1"/>
</dbReference>
<dbReference type="GO" id="GO:0051082">
    <property type="term" value="F:unfolded protein binding"/>
    <property type="evidence" value="ECO:0007669"/>
    <property type="project" value="TreeGrafter"/>
</dbReference>
<dbReference type="GO" id="GO:0051087">
    <property type="term" value="F:protein-folding chaperone binding"/>
    <property type="evidence" value="ECO:0007669"/>
    <property type="project" value="TreeGrafter"/>
</dbReference>
<dbReference type="PANTHER" id="PTHR10772:SF58">
    <property type="entry name" value="CO-CHAPERONIN GROES"/>
    <property type="match status" value="1"/>
</dbReference>
<protein>
    <recommendedName>
        <fullName evidence="3">Co-chaperonin GroES</fullName>
    </recommendedName>
    <alternativeName>
        <fullName evidence="3">10 kDa chaperonin</fullName>
    </alternativeName>
    <alternativeName>
        <fullName evidence="3">Chaperonin-10</fullName>
        <shortName evidence="3">Cpn10</shortName>
    </alternativeName>
</protein>
<comment type="subunit">
    <text evidence="3">Heptamer of 7 subunits arranged in a ring. Interacts with the chaperonin GroEL.</text>
</comment>
<proteinExistence type="inferred from homology"/>
<dbReference type="SMART" id="SM00883">
    <property type="entry name" value="Cpn10"/>
    <property type="match status" value="1"/>
</dbReference>
<dbReference type="AlphaFoldDB" id="E4KQM5"/>
<keyword evidence="2 3" id="KW-0143">Chaperone</keyword>
<dbReference type="Proteomes" id="UP000005990">
    <property type="component" value="Unassembled WGS sequence"/>
</dbReference>
<dbReference type="OrthoDB" id="9806791at2"/>
<dbReference type="eggNOG" id="COG0234">
    <property type="taxonomic scope" value="Bacteria"/>
</dbReference>
<comment type="function">
    <text evidence="3 4">Together with the chaperonin GroEL, plays an essential role in assisting protein folding. The GroEL-GroES system forms a nano-cage that allows encapsulation of the non-native substrate proteins and provides a physical environment optimized to promote and accelerate protein folding. GroES binds to the apical surface of the GroEL ring, thereby capping the opening of the GroEL channel.</text>
</comment>
<comment type="subcellular location">
    <subcellularLocation>
        <location evidence="3">Cytoplasm</location>
    </subcellularLocation>
</comment>
<evidence type="ECO:0000313" key="5">
    <source>
        <dbReference type="EMBL" id="EFR30620.1"/>
    </source>
</evidence>
<evidence type="ECO:0000313" key="6">
    <source>
        <dbReference type="Proteomes" id="UP000005990"/>
    </source>
</evidence>
<evidence type="ECO:0000256" key="2">
    <source>
        <dbReference type="ARBA" id="ARBA00023186"/>
    </source>
</evidence>
<keyword evidence="6" id="KW-1185">Reference proteome</keyword>